<comment type="caution">
    <text evidence="10">The sequence shown here is derived from an EMBL/GenBank/DDBJ whole genome shotgun (WGS) entry which is preliminary data.</text>
</comment>
<organism evidence="10 11">
    <name type="scientific">Kibdelosporangium persicum</name>
    <dbReference type="NCBI Taxonomy" id="2698649"/>
    <lineage>
        <taxon>Bacteria</taxon>
        <taxon>Bacillati</taxon>
        <taxon>Actinomycetota</taxon>
        <taxon>Actinomycetes</taxon>
        <taxon>Pseudonocardiales</taxon>
        <taxon>Pseudonocardiaceae</taxon>
        <taxon>Kibdelosporangium</taxon>
    </lineage>
</organism>
<comment type="similarity">
    <text evidence="1">Belongs to the DNA2/NAM7 helicase family.</text>
</comment>
<evidence type="ECO:0000256" key="6">
    <source>
        <dbReference type="SAM" id="MobiDB-lite"/>
    </source>
</evidence>
<dbReference type="Proteomes" id="UP000763557">
    <property type="component" value="Unassembled WGS sequence"/>
</dbReference>
<evidence type="ECO:0000256" key="5">
    <source>
        <dbReference type="ARBA" id="ARBA00022840"/>
    </source>
</evidence>
<feature type="domain" description="DNA2/NAM7 helicase-like C-terminal" evidence="8">
    <location>
        <begin position="1142"/>
        <end position="1330"/>
    </location>
</feature>
<dbReference type="Pfam" id="PF13086">
    <property type="entry name" value="AAA_11"/>
    <property type="match status" value="1"/>
</dbReference>
<protein>
    <submittedName>
        <fullName evidence="10">RecBCD enzyme subunit RecD</fullName>
    </submittedName>
</protein>
<evidence type="ECO:0000259" key="9">
    <source>
        <dbReference type="Pfam" id="PF18741"/>
    </source>
</evidence>
<proteinExistence type="inferred from homology"/>
<evidence type="ECO:0000259" key="8">
    <source>
        <dbReference type="Pfam" id="PF13087"/>
    </source>
</evidence>
<keyword evidence="2" id="KW-0547">Nucleotide-binding</keyword>
<dbReference type="PANTHER" id="PTHR43788">
    <property type="entry name" value="DNA2/NAM7 HELICASE FAMILY MEMBER"/>
    <property type="match status" value="1"/>
</dbReference>
<feature type="region of interest" description="Disordered" evidence="6">
    <location>
        <begin position="1"/>
        <end position="22"/>
    </location>
</feature>
<evidence type="ECO:0000256" key="2">
    <source>
        <dbReference type="ARBA" id="ARBA00022741"/>
    </source>
</evidence>
<dbReference type="PANTHER" id="PTHR43788:SF8">
    <property type="entry name" value="DNA-BINDING PROTEIN SMUBP-2"/>
    <property type="match status" value="1"/>
</dbReference>
<sequence>MSVREEGTAVVNDGAAPNPQSTAVDRAVRLFEFLARSQQLKSNPPRTTDSYESVLWFGQLPEHPAIRPAHHEDAPEPGSALLTVERVAYQDPPEPDAELRLWLAGIWDDPDTPPRLREEIGEGERRTVLIDVPEIRDAHAEWMARWSLWAEGERTDRPVRNVYNDLFSAYVAASGHSEELELVAGVGCLSWAPAAHHVVRRHLITVPAVIHFDDDTGRLSLHQAEVADGLNVELDMLDPGRVANPQHVVQIRNEARELDVAVVHRDVVGGVVRRLVHALDGDAAYVDEDDPQKPVAHAVAAFAPAVILRRRSRQGIVDILDSVAVQLAESGVVPDGLLPLVDPDHRPAAERSPEPGALVEVDTDPFLPLPVNDRQLRVLAQVDAKAQTLVQGPPGTGKTHTVAALLSHLLAQGKRVLVTAHTDRALKEVRAKLPESIAPLAVSVVGSSRSDLAELKVAVERISHVAGEYDAEVARRAVEDHLAAIEGLRRRRAGLYRRLVDARGEEVAEHEIGGYRGTLAAIAQRVEAEQDRFEWMTGLTAVTDVGPSPVPASDIVDWHRSVVDEALNADESESRLRLLSLADVPEPNAFVALVTAERQAISAEEGHGSLTRHTAFDAVRRLDQATRTVLRQRLNGFAREAEDLSRRREEWMNDALSDVLAGRAAIWRSRGEQVAQLIERVGPLVDRLGPLTEVHVGSAEVGTLVALAGALRAHVGDGGSLKTNPDGSPKLGAFTPKAVKQAQPLFQAVRVNGVPPTRADQLDMFMTWADATRTLGALDKAWPDSVRIPAEDTLSERLQWHVTELAQLRRVLTLGEALEAEERGLAGLGLPRPNWTDLDAVQTYARLVDAAAASDARTAATAPLLEVARTIADVAQWADAAPCVKQLMQAVEERDHESYAAAHQRLVRLTEVARLARRRDEIAAALVRLLPGVYEAVSADPHDPSWMERLADWDATWAWTVARAWVRGYRAEDVNALQSDVLRTEEELRRRVEQLAAERAWGHAVAPERLSGKARADLLQYAQLVKLLGKGTGIYADKRRADIKAAMDRCRPTVPVWIMPVYRIAEQLRVQPDMFDVVVVDEASQAGLEATFLQYLAPKIVVIGDDKQVSPTAVGIDQQQLRDLADQYLWDDPYRASWQDPKRSLFDEAKMRFEGMTTLIEHRRCVPEIIGFSNRIAYEPDGIRLVPVRQYGADRLEPIKPVFLDNGYERGVTDKVNPVEADAIVEQIEKCITDPRYDGLTFGVVSLLGRAQAKAIEKRLLERIPKEEWKARDLRCGDSADFQGSERNVMFLSMVKAAEPGKRIGALTQDLNVQRFNVAASRAKDQMWVFHSLRLSDLGNPEDMRFQLLDYCYAVSGHVGHQDDARHTVVPEDRRVEPFDSLFEQRVFNRLVDRGYSVIPEYPAEGYRIDLVVVGGKTRLAVECDGDAWHGPEAYERDLARQRDLERCGWRFFRIRESEFYADRPAVLARLWTALHELDIHPSGWVPDAEVPRPSPAIVEPTQATIELEPATSEPAAERITPEQTVPSQVVVEPVVPESEAPVAEADASLPFVVAHEDESPALVAEERMPPASDAVLAEYRQFDGTVIQVAEASRRELLEGLMRLVEAEGPVLGSRLHTAYVRASGAIRVTKPIASELNKAIAQAVREGRLVEDNPLGESGVKPRTYRLPEQPEVRTRHLGPRSFDEVPPKELAALLDHVAERDGNTGVEASQRAVLELLGLKRLTDNVKNRFAAVQSLRF</sequence>
<dbReference type="InterPro" id="IPR050534">
    <property type="entry name" value="Coronavir_polyprotein_1ab"/>
</dbReference>
<keyword evidence="11" id="KW-1185">Reference proteome</keyword>
<evidence type="ECO:0000313" key="11">
    <source>
        <dbReference type="Proteomes" id="UP000763557"/>
    </source>
</evidence>
<keyword evidence="5" id="KW-0067">ATP-binding</keyword>
<keyword evidence="3" id="KW-0378">Hydrolase</keyword>
<feature type="domain" description="DNA2/NAM7 helicase helicase" evidence="7">
    <location>
        <begin position="371"/>
        <end position="464"/>
    </location>
</feature>
<evidence type="ECO:0000313" key="10">
    <source>
        <dbReference type="EMBL" id="NRN70189.1"/>
    </source>
</evidence>
<name>A0ABX2FFL6_9PSEU</name>
<evidence type="ECO:0000256" key="1">
    <source>
        <dbReference type="ARBA" id="ARBA00007913"/>
    </source>
</evidence>
<dbReference type="EMBL" id="JAAATY010000035">
    <property type="protein sequence ID" value="NRN70189.1"/>
    <property type="molecule type" value="Genomic_DNA"/>
</dbReference>
<accession>A0ABX2FFL6</accession>
<dbReference type="InterPro" id="IPR049468">
    <property type="entry name" value="Restrct_endonuc-II-like_dom"/>
</dbReference>
<dbReference type="InterPro" id="IPR047187">
    <property type="entry name" value="SF1_C_Upf1"/>
</dbReference>
<dbReference type="CDD" id="cd18808">
    <property type="entry name" value="SF1_C_Upf1"/>
    <property type="match status" value="1"/>
</dbReference>
<reference evidence="10 11" key="1">
    <citation type="submission" date="2020-01" db="EMBL/GenBank/DDBJ databases">
        <title>Kibdelosporangium persica a novel Actinomycetes from a hot desert in Iran.</title>
        <authorList>
            <person name="Safaei N."/>
            <person name="Zaburannyi N."/>
            <person name="Mueller R."/>
            <person name="Wink J."/>
        </authorList>
    </citation>
    <scope>NUCLEOTIDE SEQUENCE [LARGE SCALE GENOMIC DNA]</scope>
    <source>
        <strain evidence="10 11">4NS15</strain>
    </source>
</reference>
<evidence type="ECO:0000256" key="3">
    <source>
        <dbReference type="ARBA" id="ARBA00022801"/>
    </source>
</evidence>
<dbReference type="Pfam" id="PF18741">
    <property type="entry name" value="MTES_1575"/>
    <property type="match status" value="1"/>
</dbReference>
<feature type="domain" description="Restriction endonuclease type II-like" evidence="9">
    <location>
        <begin position="1383"/>
        <end position="1475"/>
    </location>
</feature>
<evidence type="ECO:0000256" key="4">
    <source>
        <dbReference type="ARBA" id="ARBA00022806"/>
    </source>
</evidence>
<dbReference type="InterPro" id="IPR041677">
    <property type="entry name" value="DNA2/NAM7_AAA_11"/>
</dbReference>
<keyword evidence="4" id="KW-0347">Helicase</keyword>
<dbReference type="Pfam" id="PF13087">
    <property type="entry name" value="AAA_12"/>
    <property type="match status" value="1"/>
</dbReference>
<evidence type="ECO:0000259" key="7">
    <source>
        <dbReference type="Pfam" id="PF13086"/>
    </source>
</evidence>
<dbReference type="InterPro" id="IPR041679">
    <property type="entry name" value="DNA2/NAM7-like_C"/>
</dbReference>
<gene>
    <name evidence="10" type="ORF">GC106_74540</name>
</gene>